<proteinExistence type="predicted"/>
<dbReference type="PROSITE" id="PS50097">
    <property type="entry name" value="BTB"/>
    <property type="match status" value="1"/>
</dbReference>
<dbReference type="AlphaFoldDB" id="A0A8J2NPV1"/>
<accession>A0A8J2NPV1</accession>
<keyword evidence="3" id="KW-1185">Reference proteome</keyword>
<comment type="caution">
    <text evidence="2">The sequence shown here is derived from an EMBL/GenBank/DDBJ whole genome shotgun (WGS) entry which is preliminary data.</text>
</comment>
<dbReference type="CDD" id="cd18186">
    <property type="entry name" value="BTB_POZ_ZBTB_KLHL-like"/>
    <property type="match status" value="1"/>
</dbReference>
<dbReference type="InterPro" id="IPR000210">
    <property type="entry name" value="BTB/POZ_dom"/>
</dbReference>
<dbReference type="EMBL" id="CAJVCH010046649">
    <property type="protein sequence ID" value="CAG7717528.1"/>
    <property type="molecule type" value="Genomic_DNA"/>
</dbReference>
<dbReference type="InterPro" id="IPR011705">
    <property type="entry name" value="BACK"/>
</dbReference>
<sequence>MTTEISSDNLKIVKISNPSSHDEFIHCDTVSSANLAFLKRQKNCDVTFEVGQEKKKIQCHRSFLMSRSPVFEIMFSENWDSWEGPIILPDVEPETFDFFLQFVYGDEFMANIPMAIKVLQLGVKYDNLMDQAGELLARNFEVLSKQPNFRDIDEETLMYLLKRDDLLLAELKLFNIILRWASDNMEENSSYSDVLRNIVPLIRFPLMTAQEFATFVFPTQILPQKDVIDLFLYFNSDGTVREDVAKRIQYSAVRRLQPITLKFYESVPTVLATYHESYEELEYRQNHEDNLEILYTPEHPVGANHSKVMVESLILEGVNYDSLEMYWPSNTNPEPEIQSWLVVKSIASKYNFREAFL</sequence>
<evidence type="ECO:0000313" key="2">
    <source>
        <dbReference type="EMBL" id="CAG7717528.1"/>
    </source>
</evidence>
<reference evidence="2" key="1">
    <citation type="submission" date="2021-06" db="EMBL/GenBank/DDBJ databases">
        <authorList>
            <person name="Hodson N. C."/>
            <person name="Mongue J. A."/>
            <person name="Jaron S. K."/>
        </authorList>
    </citation>
    <scope>NUCLEOTIDE SEQUENCE</scope>
</reference>
<dbReference type="SMART" id="SM00225">
    <property type="entry name" value="BTB"/>
    <property type="match status" value="1"/>
</dbReference>
<dbReference type="Pfam" id="PF00651">
    <property type="entry name" value="BTB"/>
    <property type="match status" value="1"/>
</dbReference>
<evidence type="ECO:0000259" key="1">
    <source>
        <dbReference type="PROSITE" id="PS50097"/>
    </source>
</evidence>
<dbReference type="SMART" id="SM00875">
    <property type="entry name" value="BACK"/>
    <property type="match status" value="1"/>
</dbReference>
<protein>
    <recommendedName>
        <fullName evidence="1">BTB domain-containing protein</fullName>
    </recommendedName>
</protein>
<dbReference type="Proteomes" id="UP000708208">
    <property type="component" value="Unassembled WGS sequence"/>
</dbReference>
<dbReference type="PANTHER" id="PTHR45774:SF3">
    <property type="entry name" value="BTB (POZ) DOMAIN-CONTAINING 2B-RELATED"/>
    <property type="match status" value="1"/>
</dbReference>
<dbReference type="OrthoDB" id="45365at2759"/>
<name>A0A8J2NPV1_9HEXA</name>
<evidence type="ECO:0000313" key="3">
    <source>
        <dbReference type="Proteomes" id="UP000708208"/>
    </source>
</evidence>
<dbReference type="PANTHER" id="PTHR45774">
    <property type="entry name" value="BTB/POZ DOMAIN-CONTAINING"/>
    <property type="match status" value="1"/>
</dbReference>
<organism evidence="2 3">
    <name type="scientific">Allacma fusca</name>
    <dbReference type="NCBI Taxonomy" id="39272"/>
    <lineage>
        <taxon>Eukaryota</taxon>
        <taxon>Metazoa</taxon>
        <taxon>Ecdysozoa</taxon>
        <taxon>Arthropoda</taxon>
        <taxon>Hexapoda</taxon>
        <taxon>Collembola</taxon>
        <taxon>Symphypleona</taxon>
        <taxon>Sminthuridae</taxon>
        <taxon>Allacma</taxon>
    </lineage>
</organism>
<feature type="domain" description="BTB" evidence="1">
    <location>
        <begin position="44"/>
        <end position="112"/>
    </location>
</feature>
<gene>
    <name evidence="2" type="ORF">AFUS01_LOCUS6984</name>
</gene>